<proteinExistence type="predicted"/>
<dbReference type="EMBL" id="VSSQ01135715">
    <property type="protein sequence ID" value="MPN60441.1"/>
    <property type="molecule type" value="Genomic_DNA"/>
</dbReference>
<comment type="caution">
    <text evidence="1">The sequence shown here is derived from an EMBL/GenBank/DDBJ whole genome shotgun (WGS) entry which is preliminary data.</text>
</comment>
<accession>A0A645J9Z5</accession>
<organism evidence="1">
    <name type="scientific">bioreactor metagenome</name>
    <dbReference type="NCBI Taxonomy" id="1076179"/>
    <lineage>
        <taxon>unclassified sequences</taxon>
        <taxon>metagenomes</taxon>
        <taxon>ecological metagenomes</taxon>
    </lineage>
</organism>
<gene>
    <name evidence="1" type="ORF">SDC9_208169</name>
</gene>
<name>A0A645J9Z5_9ZZZZ</name>
<dbReference type="AlphaFoldDB" id="A0A645J9Z5"/>
<protein>
    <submittedName>
        <fullName evidence="1">Uncharacterized protein</fullName>
    </submittedName>
</protein>
<reference evidence="1" key="1">
    <citation type="submission" date="2019-08" db="EMBL/GenBank/DDBJ databases">
        <authorList>
            <person name="Kucharzyk K."/>
            <person name="Murdoch R.W."/>
            <person name="Higgins S."/>
            <person name="Loffler F."/>
        </authorList>
    </citation>
    <scope>NUCLEOTIDE SEQUENCE</scope>
</reference>
<evidence type="ECO:0000313" key="1">
    <source>
        <dbReference type="EMBL" id="MPN60441.1"/>
    </source>
</evidence>
<sequence length="171" mass="17781">MVSPETAIISRPTEQTQVIASSFSKVKLPRSTAAIIPASSLTGMNAPLSPPTWEDAMRPPFFTASFSSARAAVVPGAPQLSSPISSRINATLSPTAGVGASERSIMPKGTPRRRDASWATSWPTLVILKAVVFMVSATVLKSQPFTSSSALFTTPGPLTPTLITVSGSPTP</sequence>